<feature type="domain" description="Large polyvalent protein associated" evidence="2">
    <location>
        <begin position="1"/>
        <end position="118"/>
    </location>
</feature>
<protein>
    <recommendedName>
        <fullName evidence="5">Large polyvalent protein associated domain-containing protein</fullName>
    </recommendedName>
</protein>
<dbReference type="GeneID" id="94377272"/>
<evidence type="ECO:0000259" key="2">
    <source>
        <dbReference type="Pfam" id="PF18850"/>
    </source>
</evidence>
<evidence type="ECO:0000259" key="1">
    <source>
        <dbReference type="Pfam" id="PF18847"/>
    </source>
</evidence>
<sequence>MKITIGTRVTCVLHYFGEGIVYDAAGVPAPATVRELAGGAVTTGGNARYSVVFANGAVARDVSEAVILGVQWSIREGVADAEEIAAALANAACVKASKASAEEMKAVRIAAEVAALKADPTHSKLVQGEDFYSGKLAAKNIRQELKAAFPGMKFSVTKRHYGSVSVKWTDGPTVDQVDAITGKYKSGYYDPHEDLHSNKVGPWHMVFGGVDYLNTGRDYSSAHLQRAIDAVFEKNGDLDGIEKPTPETYGRGYVVVPGSNYCLAELVLMEARKLGPQ</sequence>
<organism evidence="3 4">
    <name type="scientific">Brevundimonas nasdae</name>
    <dbReference type="NCBI Taxonomy" id="172043"/>
    <lineage>
        <taxon>Bacteria</taxon>
        <taxon>Pseudomonadati</taxon>
        <taxon>Pseudomonadota</taxon>
        <taxon>Alphaproteobacteria</taxon>
        <taxon>Caulobacterales</taxon>
        <taxon>Caulobacteraceae</taxon>
        <taxon>Brevundimonas</taxon>
    </lineage>
</organism>
<name>A0ABX8TNB1_9CAUL</name>
<proteinExistence type="predicted"/>
<dbReference type="InterPro" id="IPR041311">
    <property type="entry name" value="LPD29"/>
</dbReference>
<keyword evidence="3" id="KW-0614">Plasmid</keyword>
<feature type="domain" description="Large polyvalent protein associated" evidence="1">
    <location>
        <begin position="132"/>
        <end position="220"/>
    </location>
</feature>
<accession>A0ABX8TNB1</accession>
<evidence type="ECO:0000313" key="3">
    <source>
        <dbReference type="EMBL" id="QYC12417.1"/>
    </source>
</evidence>
<gene>
    <name evidence="3" type="ORF">KWG56_18410</name>
</gene>
<keyword evidence="4" id="KW-1185">Reference proteome</keyword>
<dbReference type="InterPro" id="IPR040631">
    <property type="entry name" value="LPD30"/>
</dbReference>
<dbReference type="EMBL" id="CP080035">
    <property type="protein sequence ID" value="QYC12417.1"/>
    <property type="molecule type" value="Genomic_DNA"/>
</dbReference>
<dbReference type="RefSeq" id="WP_219373727.1">
    <property type="nucleotide sequence ID" value="NZ_CP080035.1"/>
</dbReference>
<evidence type="ECO:0000313" key="4">
    <source>
        <dbReference type="Proteomes" id="UP000824334"/>
    </source>
</evidence>
<dbReference type="Proteomes" id="UP000824334">
    <property type="component" value="Plasmid unnamed1"/>
</dbReference>
<geneLocation type="plasmid" evidence="3 4">
    <name>unnamed1</name>
</geneLocation>
<reference evidence="3 4" key="1">
    <citation type="submission" date="2021-07" db="EMBL/GenBank/DDBJ databases">
        <title>Isolation and characterization of bacteria from a gold mining with a capacity of golden bioaccumulation.</title>
        <authorList>
            <person name="Yang X.J."/>
        </authorList>
    </citation>
    <scope>NUCLEOTIDE SEQUENCE [LARGE SCALE GENOMIC DNA]</scope>
    <source>
        <strain evidence="3 4">Au29</strain>
        <plasmid evidence="3 4">unnamed1</plasmid>
    </source>
</reference>
<dbReference type="Pfam" id="PF18847">
    <property type="entry name" value="LPD29"/>
    <property type="match status" value="1"/>
</dbReference>
<dbReference type="Pfam" id="PF18850">
    <property type="entry name" value="LPD30"/>
    <property type="match status" value="1"/>
</dbReference>
<evidence type="ECO:0008006" key="5">
    <source>
        <dbReference type="Google" id="ProtNLM"/>
    </source>
</evidence>